<evidence type="ECO:0000259" key="2">
    <source>
        <dbReference type="Pfam" id="PF01575"/>
    </source>
</evidence>
<dbReference type="InterPro" id="IPR029069">
    <property type="entry name" value="HotDog_dom_sf"/>
</dbReference>
<gene>
    <name evidence="3" type="ORF">FK531_09640</name>
</gene>
<name>A0A541B9N1_9NOCA</name>
<dbReference type="InterPro" id="IPR002539">
    <property type="entry name" value="MaoC-like_dom"/>
</dbReference>
<evidence type="ECO:0000256" key="1">
    <source>
        <dbReference type="ARBA" id="ARBA00005254"/>
    </source>
</evidence>
<accession>A0A541B9N1</accession>
<keyword evidence="4" id="KW-1185">Reference proteome</keyword>
<dbReference type="AlphaFoldDB" id="A0A541B9N1"/>
<reference evidence="3 4" key="1">
    <citation type="submission" date="2019-06" db="EMBL/GenBank/DDBJ databases">
        <title>Rhodococcus spaelei sp. nov., isolated from a cave.</title>
        <authorList>
            <person name="Lee S.D."/>
        </authorList>
    </citation>
    <scope>NUCLEOTIDE SEQUENCE [LARGE SCALE GENOMIC DNA]</scope>
    <source>
        <strain evidence="3 4">C9-5</strain>
    </source>
</reference>
<dbReference type="CDD" id="cd03455">
    <property type="entry name" value="SAV4209"/>
    <property type="match status" value="1"/>
</dbReference>
<protein>
    <recommendedName>
        <fullName evidence="2">MaoC-like domain-containing protein</fullName>
    </recommendedName>
</protein>
<comment type="caution">
    <text evidence="3">The sequence shown here is derived from an EMBL/GenBank/DDBJ whole genome shotgun (WGS) entry which is preliminary data.</text>
</comment>
<dbReference type="SUPFAM" id="SSF54637">
    <property type="entry name" value="Thioesterase/thiol ester dehydrase-isomerase"/>
    <property type="match status" value="1"/>
</dbReference>
<sequence length="144" mass="15386">MITAPALTGRSYDDITVGEVLPELAIPLTRTLIVATAIATRDFQDVHHDPELARERGSKDVFMNILTSNGLAGRFVTDWAGPHAVLRRVKIRLGAPNYPGDTMTMTGEVVSKADGLVEVKVQGANSMGNHLSGTVTVAFAEGTR</sequence>
<dbReference type="Proteomes" id="UP000316256">
    <property type="component" value="Unassembled WGS sequence"/>
</dbReference>
<feature type="domain" description="MaoC-like" evidence="2">
    <location>
        <begin position="20"/>
        <end position="125"/>
    </location>
</feature>
<dbReference type="EMBL" id="VIGH01000004">
    <property type="protein sequence ID" value="TQF69036.1"/>
    <property type="molecule type" value="Genomic_DNA"/>
</dbReference>
<proteinExistence type="inferred from homology"/>
<dbReference type="Pfam" id="PF01575">
    <property type="entry name" value="MaoC_dehydratas"/>
    <property type="match status" value="1"/>
</dbReference>
<dbReference type="Gene3D" id="3.10.129.10">
    <property type="entry name" value="Hotdog Thioesterase"/>
    <property type="match status" value="1"/>
</dbReference>
<dbReference type="RefSeq" id="WP_142098409.1">
    <property type="nucleotide sequence ID" value="NZ_VIGH01000004.1"/>
</dbReference>
<dbReference type="OrthoDB" id="4736831at2"/>
<evidence type="ECO:0000313" key="4">
    <source>
        <dbReference type="Proteomes" id="UP000316256"/>
    </source>
</evidence>
<comment type="similarity">
    <text evidence="1">Belongs to the enoyl-CoA hydratase/isomerase family.</text>
</comment>
<evidence type="ECO:0000313" key="3">
    <source>
        <dbReference type="EMBL" id="TQF69036.1"/>
    </source>
</evidence>
<organism evidence="3 4">
    <name type="scientific">Rhodococcus spelaei</name>
    <dbReference type="NCBI Taxonomy" id="2546320"/>
    <lineage>
        <taxon>Bacteria</taxon>
        <taxon>Bacillati</taxon>
        <taxon>Actinomycetota</taxon>
        <taxon>Actinomycetes</taxon>
        <taxon>Mycobacteriales</taxon>
        <taxon>Nocardiaceae</taxon>
        <taxon>Rhodococcus</taxon>
    </lineage>
</organism>